<proteinExistence type="predicted"/>
<reference evidence="3 4" key="1">
    <citation type="submission" date="2021-02" db="EMBL/GenBank/DDBJ databases">
        <title>Genome assembly of Pseudopithomyces chartarum.</title>
        <authorList>
            <person name="Jauregui R."/>
            <person name="Singh J."/>
            <person name="Voisey C."/>
        </authorList>
    </citation>
    <scope>NUCLEOTIDE SEQUENCE [LARGE SCALE GENOMIC DNA]</scope>
    <source>
        <strain evidence="3 4">AGR01</strain>
    </source>
</reference>
<accession>A0AAN6RLP0</accession>
<gene>
    <name evidence="3" type="ORF">GRF29_8g642229</name>
</gene>
<dbReference type="Proteomes" id="UP001280581">
    <property type="component" value="Unassembled WGS sequence"/>
</dbReference>
<organism evidence="3 4">
    <name type="scientific">Pseudopithomyces chartarum</name>
    <dbReference type="NCBI Taxonomy" id="1892770"/>
    <lineage>
        <taxon>Eukaryota</taxon>
        <taxon>Fungi</taxon>
        <taxon>Dikarya</taxon>
        <taxon>Ascomycota</taxon>
        <taxon>Pezizomycotina</taxon>
        <taxon>Dothideomycetes</taxon>
        <taxon>Pleosporomycetidae</taxon>
        <taxon>Pleosporales</taxon>
        <taxon>Massarineae</taxon>
        <taxon>Didymosphaeriaceae</taxon>
        <taxon>Pseudopithomyces</taxon>
    </lineage>
</organism>
<evidence type="ECO:0000313" key="3">
    <source>
        <dbReference type="EMBL" id="KAK3215646.1"/>
    </source>
</evidence>
<feature type="region of interest" description="Disordered" evidence="1">
    <location>
        <begin position="38"/>
        <end position="102"/>
    </location>
</feature>
<keyword evidence="4" id="KW-1185">Reference proteome</keyword>
<sequence length="261" mass="29399">MKQRSSFLFATWSFLSLYAAAGLCTPVEPLPQHEAHSLVPAQPQPQPQQEHRVRASPDRPRQQAPARGEAPSLFGPENPSQLQHPDLQHPSQSQSPARRRFAASRRANTGVCTFTVSQVQQCTPDSPPDSTAALVSYLQINTIYAPDSTIAADLLHQRPLAEYNSYQRLLIDTSLDVANLKDDSRTLRIIEDDEGDLEFYYGSAKWTEDTRVEDEGAGWCEEAEWYEADDWSCPHGETTAQRKRTMHCGFPCSRIENMELR</sequence>
<evidence type="ECO:0000313" key="4">
    <source>
        <dbReference type="Proteomes" id="UP001280581"/>
    </source>
</evidence>
<feature type="compositionally biased region" description="Basic and acidic residues" evidence="1">
    <location>
        <begin position="49"/>
        <end position="61"/>
    </location>
</feature>
<dbReference type="EMBL" id="WVTA01000002">
    <property type="protein sequence ID" value="KAK3215646.1"/>
    <property type="molecule type" value="Genomic_DNA"/>
</dbReference>
<protein>
    <submittedName>
        <fullName evidence="3">Uncharacterized protein</fullName>
    </submittedName>
</protein>
<feature type="signal peptide" evidence="2">
    <location>
        <begin position="1"/>
        <end position="22"/>
    </location>
</feature>
<evidence type="ECO:0000256" key="2">
    <source>
        <dbReference type="SAM" id="SignalP"/>
    </source>
</evidence>
<keyword evidence="2" id="KW-0732">Signal</keyword>
<evidence type="ECO:0000256" key="1">
    <source>
        <dbReference type="SAM" id="MobiDB-lite"/>
    </source>
</evidence>
<dbReference type="AlphaFoldDB" id="A0AAN6RLP0"/>
<comment type="caution">
    <text evidence="3">The sequence shown here is derived from an EMBL/GenBank/DDBJ whole genome shotgun (WGS) entry which is preliminary data.</text>
</comment>
<name>A0AAN6RLP0_9PLEO</name>
<feature type="chain" id="PRO_5042810123" evidence="2">
    <location>
        <begin position="23"/>
        <end position="261"/>
    </location>
</feature>